<dbReference type="GO" id="GO:0033617">
    <property type="term" value="P:mitochondrial respiratory chain complex IV assembly"/>
    <property type="evidence" value="ECO:0007669"/>
    <property type="project" value="InterPro"/>
</dbReference>
<comment type="subcellular location">
    <subcellularLocation>
        <location evidence="1">Mitochondrion inner membrane</location>
    </subcellularLocation>
</comment>
<dbReference type="PANTHER" id="PTHR31586:SF1">
    <property type="entry name" value="CYTOCHROME C OXIDASE ASSEMBLY PROTEIN COX20, MITOCHONDRIAL"/>
    <property type="match status" value="1"/>
</dbReference>
<protein>
    <recommendedName>
        <fullName evidence="3">Cytochrome c oxidase assembly protein COX20, mitochondrial</fullName>
    </recommendedName>
</protein>
<proteinExistence type="inferred from homology"/>
<comment type="similarity">
    <text evidence="2">Belongs to the COX20 family.</text>
</comment>
<keyword evidence="11" id="KW-1185">Reference proteome</keyword>
<evidence type="ECO:0000256" key="3">
    <source>
        <dbReference type="ARBA" id="ARBA00017689"/>
    </source>
</evidence>
<reference evidence="10" key="2">
    <citation type="submission" date="2017-10" db="EMBL/GenBank/DDBJ databases">
        <title>Ladona fulva Genome sequencing and assembly.</title>
        <authorList>
            <person name="Murali S."/>
            <person name="Richards S."/>
            <person name="Bandaranaike D."/>
            <person name="Bellair M."/>
            <person name="Blankenburg K."/>
            <person name="Chao H."/>
            <person name="Dinh H."/>
            <person name="Doddapaneni H."/>
            <person name="Dugan-Rocha S."/>
            <person name="Elkadiri S."/>
            <person name="Gnanaolivu R."/>
            <person name="Hernandez B."/>
            <person name="Skinner E."/>
            <person name="Javaid M."/>
            <person name="Lee S."/>
            <person name="Li M."/>
            <person name="Ming W."/>
            <person name="Munidasa M."/>
            <person name="Muniz J."/>
            <person name="Nguyen L."/>
            <person name="Hughes D."/>
            <person name="Osuji N."/>
            <person name="Pu L.-L."/>
            <person name="Puazo M."/>
            <person name="Qu C."/>
            <person name="Quiroz J."/>
            <person name="Raj R."/>
            <person name="Weissenberger G."/>
            <person name="Xin Y."/>
            <person name="Zou X."/>
            <person name="Han Y."/>
            <person name="Worley K."/>
            <person name="Muzny D."/>
            <person name="Gibbs R."/>
        </authorList>
    </citation>
    <scope>NUCLEOTIDE SEQUENCE</scope>
    <source>
        <strain evidence="10">Sampled in the wild</strain>
    </source>
</reference>
<keyword evidence="4 9" id="KW-0812">Transmembrane</keyword>
<dbReference type="GO" id="GO:0005743">
    <property type="term" value="C:mitochondrial inner membrane"/>
    <property type="evidence" value="ECO:0007669"/>
    <property type="project" value="UniProtKB-SubCell"/>
</dbReference>
<evidence type="ECO:0000256" key="1">
    <source>
        <dbReference type="ARBA" id="ARBA00004273"/>
    </source>
</evidence>
<evidence type="ECO:0000256" key="2">
    <source>
        <dbReference type="ARBA" id="ARBA00009575"/>
    </source>
</evidence>
<dbReference type="OrthoDB" id="14603at2759"/>
<evidence type="ECO:0000256" key="4">
    <source>
        <dbReference type="ARBA" id="ARBA00022692"/>
    </source>
</evidence>
<name>A0A8K0KCW1_LADFU</name>
<dbReference type="AlphaFoldDB" id="A0A8K0KCW1"/>
<organism evidence="10 11">
    <name type="scientific">Ladona fulva</name>
    <name type="common">Scarce chaser dragonfly</name>
    <name type="synonym">Libellula fulva</name>
    <dbReference type="NCBI Taxonomy" id="123851"/>
    <lineage>
        <taxon>Eukaryota</taxon>
        <taxon>Metazoa</taxon>
        <taxon>Ecdysozoa</taxon>
        <taxon>Arthropoda</taxon>
        <taxon>Hexapoda</taxon>
        <taxon>Insecta</taxon>
        <taxon>Pterygota</taxon>
        <taxon>Palaeoptera</taxon>
        <taxon>Odonata</taxon>
        <taxon>Epiprocta</taxon>
        <taxon>Anisoptera</taxon>
        <taxon>Libelluloidea</taxon>
        <taxon>Libellulidae</taxon>
        <taxon>Ladona</taxon>
    </lineage>
</organism>
<dbReference type="PANTHER" id="PTHR31586">
    <property type="entry name" value="CYTOCHROME C OXIDASE PROTEIN 20"/>
    <property type="match status" value="1"/>
</dbReference>
<evidence type="ECO:0000313" key="10">
    <source>
        <dbReference type="EMBL" id="KAG8232585.1"/>
    </source>
</evidence>
<gene>
    <name evidence="10" type="ORF">J437_LFUL012961</name>
</gene>
<feature type="transmembrane region" description="Helical" evidence="9">
    <location>
        <begin position="28"/>
        <end position="45"/>
    </location>
</feature>
<sequence>MSDAEDSGNKLMLFNRDIGSIPCFRSSLLYGINSGIGTGLLYFMFTSKVRMASHVAVSSFAVITLSYWFYCRYDFAKKKFAISQLQPALQKAAVYEGTSKAQLSDAHESSK</sequence>
<dbReference type="Pfam" id="PF12597">
    <property type="entry name" value="Cox20"/>
    <property type="match status" value="1"/>
</dbReference>
<keyword evidence="7" id="KW-0496">Mitochondrion</keyword>
<evidence type="ECO:0000313" key="11">
    <source>
        <dbReference type="Proteomes" id="UP000792457"/>
    </source>
</evidence>
<evidence type="ECO:0000256" key="7">
    <source>
        <dbReference type="ARBA" id="ARBA00023128"/>
    </source>
</evidence>
<evidence type="ECO:0000256" key="9">
    <source>
        <dbReference type="SAM" id="Phobius"/>
    </source>
</evidence>
<evidence type="ECO:0000256" key="6">
    <source>
        <dbReference type="ARBA" id="ARBA00022989"/>
    </source>
</evidence>
<keyword evidence="6 9" id="KW-1133">Transmembrane helix</keyword>
<dbReference type="PRINTS" id="PR02049">
    <property type="entry name" value="PROTEINF36A"/>
</dbReference>
<dbReference type="EMBL" id="KZ308632">
    <property type="protein sequence ID" value="KAG8232585.1"/>
    <property type="molecule type" value="Genomic_DNA"/>
</dbReference>
<feature type="transmembrane region" description="Helical" evidence="9">
    <location>
        <begin position="51"/>
        <end position="70"/>
    </location>
</feature>
<evidence type="ECO:0000256" key="8">
    <source>
        <dbReference type="ARBA" id="ARBA00023136"/>
    </source>
</evidence>
<keyword evidence="8 9" id="KW-0472">Membrane</keyword>
<reference evidence="10" key="1">
    <citation type="submission" date="2013-04" db="EMBL/GenBank/DDBJ databases">
        <authorList>
            <person name="Qu J."/>
            <person name="Murali S.C."/>
            <person name="Bandaranaike D."/>
            <person name="Bellair M."/>
            <person name="Blankenburg K."/>
            <person name="Chao H."/>
            <person name="Dinh H."/>
            <person name="Doddapaneni H."/>
            <person name="Downs B."/>
            <person name="Dugan-Rocha S."/>
            <person name="Elkadiri S."/>
            <person name="Gnanaolivu R.D."/>
            <person name="Hernandez B."/>
            <person name="Javaid M."/>
            <person name="Jayaseelan J.C."/>
            <person name="Lee S."/>
            <person name="Li M."/>
            <person name="Ming W."/>
            <person name="Munidasa M."/>
            <person name="Muniz J."/>
            <person name="Nguyen L."/>
            <person name="Ongeri F."/>
            <person name="Osuji N."/>
            <person name="Pu L.-L."/>
            <person name="Puazo M."/>
            <person name="Qu C."/>
            <person name="Quiroz J."/>
            <person name="Raj R."/>
            <person name="Weissenberger G."/>
            <person name="Xin Y."/>
            <person name="Zou X."/>
            <person name="Han Y."/>
            <person name="Richards S."/>
            <person name="Worley K."/>
            <person name="Muzny D."/>
            <person name="Gibbs R."/>
        </authorList>
    </citation>
    <scope>NUCLEOTIDE SEQUENCE</scope>
    <source>
        <strain evidence="10">Sampled in the wild</strain>
    </source>
</reference>
<dbReference type="Proteomes" id="UP000792457">
    <property type="component" value="Unassembled WGS sequence"/>
</dbReference>
<accession>A0A8K0KCW1</accession>
<dbReference type="InterPro" id="IPR022533">
    <property type="entry name" value="Cox20"/>
</dbReference>
<keyword evidence="5" id="KW-0999">Mitochondrion inner membrane</keyword>
<evidence type="ECO:0000256" key="5">
    <source>
        <dbReference type="ARBA" id="ARBA00022792"/>
    </source>
</evidence>
<comment type="caution">
    <text evidence="10">The sequence shown here is derived from an EMBL/GenBank/DDBJ whole genome shotgun (WGS) entry which is preliminary data.</text>
</comment>